<dbReference type="Pfam" id="PF09339">
    <property type="entry name" value="HTH_IclR"/>
    <property type="match status" value="1"/>
</dbReference>
<dbReference type="SMART" id="SM00346">
    <property type="entry name" value="HTH_ICLR"/>
    <property type="match status" value="1"/>
</dbReference>
<keyword evidence="1" id="KW-0805">Transcription regulation</keyword>
<evidence type="ECO:0000256" key="2">
    <source>
        <dbReference type="ARBA" id="ARBA00023125"/>
    </source>
</evidence>
<feature type="compositionally biased region" description="Polar residues" evidence="4">
    <location>
        <begin position="273"/>
        <end position="285"/>
    </location>
</feature>
<dbReference type="InterPro" id="IPR050707">
    <property type="entry name" value="HTH_MetabolicPath_Reg"/>
</dbReference>
<dbReference type="Proteomes" id="UP000570166">
    <property type="component" value="Unassembled WGS sequence"/>
</dbReference>
<protein>
    <submittedName>
        <fullName evidence="7">Helix-turn-helix domain-containing protein</fullName>
    </submittedName>
</protein>
<evidence type="ECO:0000259" key="6">
    <source>
        <dbReference type="PROSITE" id="PS51078"/>
    </source>
</evidence>
<dbReference type="RefSeq" id="WP_160365576.1">
    <property type="nucleotide sequence ID" value="NZ_JACEIB010000004.1"/>
</dbReference>
<dbReference type="InterPro" id="IPR036388">
    <property type="entry name" value="WH-like_DNA-bd_sf"/>
</dbReference>
<evidence type="ECO:0000256" key="1">
    <source>
        <dbReference type="ARBA" id="ARBA00023015"/>
    </source>
</evidence>
<comment type="caution">
    <text evidence="7">The sequence shown here is derived from an EMBL/GenBank/DDBJ whole genome shotgun (WGS) entry which is preliminary data.</text>
</comment>
<gene>
    <name evidence="7" type="ORF">HZF05_07635</name>
</gene>
<dbReference type="InterPro" id="IPR036390">
    <property type="entry name" value="WH_DNA-bd_sf"/>
</dbReference>
<name>A0A838L686_9SPHN</name>
<organism evidence="7 8">
    <name type="scientific">Sphingomonas chungangi</name>
    <dbReference type="NCBI Taxonomy" id="2683589"/>
    <lineage>
        <taxon>Bacteria</taxon>
        <taxon>Pseudomonadati</taxon>
        <taxon>Pseudomonadota</taxon>
        <taxon>Alphaproteobacteria</taxon>
        <taxon>Sphingomonadales</taxon>
        <taxon>Sphingomonadaceae</taxon>
        <taxon>Sphingomonas</taxon>
    </lineage>
</organism>
<dbReference type="PANTHER" id="PTHR30136">
    <property type="entry name" value="HELIX-TURN-HELIX TRANSCRIPTIONAL REGULATOR, ICLR FAMILY"/>
    <property type="match status" value="1"/>
</dbReference>
<feature type="domain" description="HTH iclR-type" evidence="5">
    <location>
        <begin position="13"/>
        <end position="74"/>
    </location>
</feature>
<keyword evidence="8" id="KW-1185">Reference proteome</keyword>
<dbReference type="PANTHER" id="PTHR30136:SF23">
    <property type="entry name" value="DNA-BINDING TRANSCRIPTIONAL ACTIVATOR MHPR"/>
    <property type="match status" value="1"/>
</dbReference>
<dbReference type="SUPFAM" id="SSF46785">
    <property type="entry name" value="Winged helix' DNA-binding domain"/>
    <property type="match status" value="1"/>
</dbReference>
<evidence type="ECO:0000259" key="5">
    <source>
        <dbReference type="PROSITE" id="PS51077"/>
    </source>
</evidence>
<dbReference type="AlphaFoldDB" id="A0A838L686"/>
<feature type="region of interest" description="Disordered" evidence="4">
    <location>
        <begin position="261"/>
        <end position="285"/>
    </location>
</feature>
<dbReference type="Gene3D" id="3.30.450.40">
    <property type="match status" value="1"/>
</dbReference>
<keyword evidence="2" id="KW-0238">DNA-binding</keyword>
<dbReference type="InterPro" id="IPR029016">
    <property type="entry name" value="GAF-like_dom_sf"/>
</dbReference>
<evidence type="ECO:0000313" key="8">
    <source>
        <dbReference type="Proteomes" id="UP000570166"/>
    </source>
</evidence>
<proteinExistence type="predicted"/>
<dbReference type="Pfam" id="PF01614">
    <property type="entry name" value="IclR_C"/>
    <property type="match status" value="1"/>
</dbReference>
<evidence type="ECO:0000256" key="3">
    <source>
        <dbReference type="ARBA" id="ARBA00023163"/>
    </source>
</evidence>
<dbReference type="GO" id="GO:0003677">
    <property type="term" value="F:DNA binding"/>
    <property type="evidence" value="ECO:0007669"/>
    <property type="project" value="UniProtKB-KW"/>
</dbReference>
<accession>A0A838L686</accession>
<reference evidence="7 8" key="1">
    <citation type="submission" date="2020-07" db="EMBL/GenBank/DDBJ databases">
        <authorList>
            <person name="Sun Q."/>
        </authorList>
    </citation>
    <scope>NUCLEOTIDE SEQUENCE [LARGE SCALE GENOMIC DNA]</scope>
    <source>
        <strain evidence="7 8">CGMCC 1.13654</strain>
    </source>
</reference>
<dbReference type="InterPro" id="IPR005471">
    <property type="entry name" value="Tscrpt_reg_IclR_N"/>
</dbReference>
<dbReference type="SUPFAM" id="SSF55781">
    <property type="entry name" value="GAF domain-like"/>
    <property type="match status" value="1"/>
</dbReference>
<feature type="domain" description="IclR-ED" evidence="6">
    <location>
        <begin position="75"/>
        <end position="252"/>
    </location>
</feature>
<evidence type="ECO:0000313" key="7">
    <source>
        <dbReference type="EMBL" id="MBA2933969.1"/>
    </source>
</evidence>
<dbReference type="GO" id="GO:0045892">
    <property type="term" value="P:negative regulation of DNA-templated transcription"/>
    <property type="evidence" value="ECO:0007669"/>
    <property type="project" value="TreeGrafter"/>
</dbReference>
<dbReference type="InterPro" id="IPR014757">
    <property type="entry name" value="Tscrpt_reg_IclR_C"/>
</dbReference>
<keyword evidence="3" id="KW-0804">Transcription</keyword>
<dbReference type="Gene3D" id="1.10.10.10">
    <property type="entry name" value="Winged helix-like DNA-binding domain superfamily/Winged helix DNA-binding domain"/>
    <property type="match status" value="1"/>
</dbReference>
<dbReference type="PROSITE" id="PS51077">
    <property type="entry name" value="HTH_ICLR"/>
    <property type="match status" value="1"/>
</dbReference>
<dbReference type="EMBL" id="JACEIB010000004">
    <property type="protein sequence ID" value="MBA2933969.1"/>
    <property type="molecule type" value="Genomic_DNA"/>
</dbReference>
<dbReference type="GO" id="GO:0003700">
    <property type="term" value="F:DNA-binding transcription factor activity"/>
    <property type="evidence" value="ECO:0007669"/>
    <property type="project" value="TreeGrafter"/>
</dbReference>
<dbReference type="PROSITE" id="PS51078">
    <property type="entry name" value="ICLR_ED"/>
    <property type="match status" value="1"/>
</dbReference>
<sequence length="285" mass="30607">MSEPSNDLGDETIRSVARTFKLLELLSGLESASIGELSRRLCFPKPTVVRMIRTLVQGGYVHQASPRSDYCVTSKLRRLGAGFSGLPAVMEAAVQVADRLTAELLWPISIAQPAGDATIVRYSTIPASPYAHARSTIGKRLPLWTSAHGKAWLAHLPLSERPAPPAHEPATGESAEMLLTDLRHAIEGGYAIRTLGRDPTTNSIAVPIFEQGHVVATLGITFFARVLGPAAVRRMAQLLLEAATEIGTLLDRQGCCSSCASQASVPQDGMRKSITSRGQEQPLYS</sequence>
<evidence type="ECO:0000256" key="4">
    <source>
        <dbReference type="SAM" id="MobiDB-lite"/>
    </source>
</evidence>